<accession>A0A401SRB5</accession>
<name>A0A401SRB5_CHIPU</name>
<evidence type="ECO:0000256" key="2">
    <source>
        <dbReference type="SAM" id="MobiDB-lite"/>
    </source>
</evidence>
<feature type="region of interest" description="Disordered" evidence="2">
    <location>
        <begin position="868"/>
        <end position="1014"/>
    </location>
</feature>
<evidence type="ECO:0000313" key="3">
    <source>
        <dbReference type="EMBL" id="GCC32893.1"/>
    </source>
</evidence>
<dbReference type="GO" id="GO:0005576">
    <property type="term" value="C:extracellular region"/>
    <property type="evidence" value="ECO:0007669"/>
    <property type="project" value="GOC"/>
</dbReference>
<dbReference type="InterPro" id="IPR055289">
    <property type="entry name" value="OFD1"/>
</dbReference>
<comment type="caution">
    <text evidence="3">The sequence shown here is derived from an EMBL/GenBank/DDBJ whole genome shotgun (WGS) entry which is preliminary data.</text>
</comment>
<dbReference type="Pfam" id="PF16045">
    <property type="entry name" value="LisH_2"/>
    <property type="match status" value="1"/>
</dbReference>
<dbReference type="PANTHER" id="PTHR39063">
    <property type="entry name" value="ORAL-FACIAL-DIGITAL SYNDROME 1 PROTEIN HOMOLOG"/>
    <property type="match status" value="1"/>
</dbReference>
<feature type="compositionally biased region" description="Basic and acidic residues" evidence="2">
    <location>
        <begin position="877"/>
        <end position="902"/>
    </location>
</feature>
<keyword evidence="4" id="KW-1185">Reference proteome</keyword>
<feature type="coiled-coil region" evidence="1">
    <location>
        <begin position="254"/>
        <end position="341"/>
    </location>
</feature>
<dbReference type="AlphaFoldDB" id="A0A401SRB5"/>
<evidence type="ECO:0000313" key="4">
    <source>
        <dbReference type="Proteomes" id="UP000287033"/>
    </source>
</evidence>
<dbReference type="EMBL" id="BEZZ01000470">
    <property type="protein sequence ID" value="GCC32893.1"/>
    <property type="molecule type" value="Genomic_DNA"/>
</dbReference>
<protein>
    <submittedName>
        <fullName evidence="3">Uncharacterized protein</fullName>
    </submittedName>
</protein>
<reference evidence="3 4" key="1">
    <citation type="journal article" date="2018" name="Nat. Ecol. Evol.">
        <title>Shark genomes provide insights into elasmobranch evolution and the origin of vertebrates.</title>
        <authorList>
            <person name="Hara Y"/>
            <person name="Yamaguchi K"/>
            <person name="Onimaru K"/>
            <person name="Kadota M"/>
            <person name="Koyanagi M"/>
            <person name="Keeley SD"/>
            <person name="Tatsumi K"/>
            <person name="Tanaka K"/>
            <person name="Motone F"/>
            <person name="Kageyama Y"/>
            <person name="Nozu R"/>
            <person name="Adachi N"/>
            <person name="Nishimura O"/>
            <person name="Nakagawa R"/>
            <person name="Tanegashima C"/>
            <person name="Kiyatake I"/>
            <person name="Matsumoto R"/>
            <person name="Murakumo K"/>
            <person name="Nishida K"/>
            <person name="Terakita A"/>
            <person name="Kuratani S"/>
            <person name="Sato K"/>
            <person name="Hyodo S Kuraku.S."/>
        </authorList>
    </citation>
    <scope>NUCLEOTIDE SEQUENCE [LARGE SCALE GENOMIC DNA]</scope>
</reference>
<dbReference type="OMA" id="YHRRDIK"/>
<dbReference type="OrthoDB" id="206339at2759"/>
<dbReference type="GO" id="GO:0060287">
    <property type="term" value="P:epithelial cilium movement involved in determination of left/right asymmetry"/>
    <property type="evidence" value="ECO:0007669"/>
    <property type="project" value="TreeGrafter"/>
</dbReference>
<feature type="compositionally biased region" description="Basic and acidic residues" evidence="2">
    <location>
        <begin position="928"/>
        <end position="948"/>
    </location>
</feature>
<sequence>MATGSHDAISSEELRRRLYQTFKSRGVLDSLKSQLRNQLVHELTHPGLNGLLPVNGHRHQNPSTDESSLLVMAANSIVADHLRKIGYEYSLSVFYPECGLEKEKAFTARDLLQVLKINPRSELYKSIISNLEKNQKGFLIQFLMDLIDYHLSRAHRDAETQTSCASEYTESIVDKFQMIDEEYAAFHPTNLQEDFWETKLLAYRKQIEEQLQEEMRQELQHFKDLELAKIRIQEKEHSQKHIEEIRLKLDKMYQKKSETLITREKNAIERLQKQQEIEEKEIYIQRQSLLKDIEAVRNREVELRQRIEAFELTQDLHDQKNKSLEEDLRRRELAVKNIEETYEQKLKNELCRYQLELQEEHRKRMEKVVANEKRVEVEAARLHEESVIIHSKREELQEARVEVKKMEVEMNAATAQVCLLMKQNELLNEKLKDVADYTTLKTENVQLQTEITILRKQLDEVHHENQKLLERLNQPSAAQLALQTELKKVEYSRKLDQDEYQNQTESLEQQLQNEMERCAKLRSQLIEYEDQTRRMNGQVDDLKLQLRQTQLALENEVYRNPKPPLIDQSIIDLTAGRIAPHDVYADVGLLGSRAPPEDRLFYPMSATCANYSKLTEKTCTSPDSDQDFVAGAKARIRELEKESENLEEAYRNYQNRIIRTAIQKSSEAQGFSPGSVNNILSRIPSSHQHRVTFAENAFTSQQLQFTTRGQIHEENRQQITKIEDHQTPTISQFTSPRHCSSTPVKHKLKYDECSRTSEGIDTSFPVIIPSVPDHQTSIVNNELHVVNSPNSSLPGTNERSENILRDHLVICESSTNQRFEESIEKSDDCFKIEQEGNLAHNKNLSQHQEEDLNRGSNSSLDQEAILTPADAGAGKFKNPEEEKGRQDEKGKGEEEKSWEDQRQGNGDKQCLGRQEAKEGEQTELELLELEKEEKRKIEPNEEKPKEQSSEGVELPASSTDPLEKYMKIIQQQKKEELQEQSSKREVEESSLLQTLSDGKADSSAASHDEDDNFW</sequence>
<feature type="coiled-coil region" evidence="1">
    <location>
        <begin position="497"/>
        <end position="545"/>
    </location>
</feature>
<keyword evidence="1" id="KW-0175">Coiled coil</keyword>
<feature type="coiled-coil region" evidence="1">
    <location>
        <begin position="629"/>
        <end position="663"/>
    </location>
</feature>
<dbReference type="STRING" id="137246.A0A401SRB5"/>
<proteinExistence type="predicted"/>
<dbReference type="PANTHER" id="PTHR39063:SF1">
    <property type="entry name" value="OFD1 CENTRIOLE AND CENTRIOLAR SATELLITE PROTEIN"/>
    <property type="match status" value="1"/>
</dbReference>
<evidence type="ECO:0000256" key="1">
    <source>
        <dbReference type="SAM" id="Coils"/>
    </source>
</evidence>
<dbReference type="GO" id="GO:0036064">
    <property type="term" value="C:ciliary basal body"/>
    <property type="evidence" value="ECO:0007669"/>
    <property type="project" value="TreeGrafter"/>
</dbReference>
<dbReference type="InterPro" id="IPR006594">
    <property type="entry name" value="LisH"/>
</dbReference>
<dbReference type="GO" id="GO:0005813">
    <property type="term" value="C:centrosome"/>
    <property type="evidence" value="ECO:0007669"/>
    <property type="project" value="TreeGrafter"/>
</dbReference>
<dbReference type="PROSITE" id="PS50896">
    <property type="entry name" value="LISH"/>
    <property type="match status" value="1"/>
</dbReference>
<feature type="coiled-coil region" evidence="1">
    <location>
        <begin position="389"/>
        <end position="471"/>
    </location>
</feature>
<gene>
    <name evidence="3" type="ORF">chiPu_0011357</name>
</gene>
<organism evidence="3 4">
    <name type="scientific">Chiloscyllium punctatum</name>
    <name type="common">Brownbanded bambooshark</name>
    <name type="synonym">Hemiscyllium punctatum</name>
    <dbReference type="NCBI Taxonomy" id="137246"/>
    <lineage>
        <taxon>Eukaryota</taxon>
        <taxon>Metazoa</taxon>
        <taxon>Chordata</taxon>
        <taxon>Craniata</taxon>
        <taxon>Vertebrata</taxon>
        <taxon>Chondrichthyes</taxon>
        <taxon>Elasmobranchii</taxon>
        <taxon>Galeomorphii</taxon>
        <taxon>Galeoidea</taxon>
        <taxon>Orectolobiformes</taxon>
        <taxon>Hemiscylliidae</taxon>
        <taxon>Chiloscyllium</taxon>
    </lineage>
</organism>
<feature type="compositionally biased region" description="Basic and acidic residues" evidence="2">
    <location>
        <begin position="961"/>
        <end position="987"/>
    </location>
</feature>
<dbReference type="Proteomes" id="UP000287033">
    <property type="component" value="Unassembled WGS sequence"/>
</dbReference>